<organism evidence="1 2">
    <name type="scientific">Molorchus minor</name>
    <dbReference type="NCBI Taxonomy" id="1323400"/>
    <lineage>
        <taxon>Eukaryota</taxon>
        <taxon>Metazoa</taxon>
        <taxon>Ecdysozoa</taxon>
        <taxon>Arthropoda</taxon>
        <taxon>Hexapoda</taxon>
        <taxon>Insecta</taxon>
        <taxon>Pterygota</taxon>
        <taxon>Neoptera</taxon>
        <taxon>Endopterygota</taxon>
        <taxon>Coleoptera</taxon>
        <taxon>Polyphaga</taxon>
        <taxon>Cucujiformia</taxon>
        <taxon>Chrysomeloidea</taxon>
        <taxon>Cerambycidae</taxon>
        <taxon>Lamiinae</taxon>
        <taxon>Monochamini</taxon>
        <taxon>Molorchus</taxon>
    </lineage>
</organism>
<sequence>MVHQITFSYVTYSAQVTAVWSIGLMSHHMIHQIGFLSKPSATEVARIRPCCRVFILCGGQGNFAVLLTGTRHFPNCFFRADNYKRPIHNPLHGYIALSIFRYLLHQLFANRFLDAGEFFCFGREDFIFDAADDLLCLDNRGGVLPRYFLCMYLYVLNAKRSIIGEIWNENRLADK</sequence>
<proteinExistence type="predicted"/>
<name>A0ABQ9K4D0_9CUCU</name>
<comment type="caution">
    <text evidence="1">The sequence shown here is derived from an EMBL/GenBank/DDBJ whole genome shotgun (WGS) entry which is preliminary data.</text>
</comment>
<keyword evidence="2" id="KW-1185">Reference proteome</keyword>
<dbReference type="EMBL" id="JAPWTJ010000023">
    <property type="protein sequence ID" value="KAJ8984927.1"/>
    <property type="molecule type" value="Genomic_DNA"/>
</dbReference>
<gene>
    <name evidence="1" type="ORF">NQ317_012177</name>
</gene>
<reference evidence="1" key="1">
    <citation type="journal article" date="2023" name="Insect Mol. Biol.">
        <title>Genome sequencing provides insights into the evolution of gene families encoding plant cell wall-degrading enzymes in longhorned beetles.</title>
        <authorList>
            <person name="Shin N.R."/>
            <person name="Okamura Y."/>
            <person name="Kirsch R."/>
            <person name="Pauchet Y."/>
        </authorList>
    </citation>
    <scope>NUCLEOTIDE SEQUENCE</scope>
    <source>
        <strain evidence="1">MMC_N1</strain>
    </source>
</reference>
<evidence type="ECO:0000313" key="2">
    <source>
        <dbReference type="Proteomes" id="UP001162164"/>
    </source>
</evidence>
<dbReference type="Proteomes" id="UP001162164">
    <property type="component" value="Unassembled WGS sequence"/>
</dbReference>
<evidence type="ECO:0000313" key="1">
    <source>
        <dbReference type="EMBL" id="KAJ8984927.1"/>
    </source>
</evidence>
<protein>
    <submittedName>
        <fullName evidence="1">Uncharacterized protein</fullName>
    </submittedName>
</protein>
<accession>A0ABQ9K4D0</accession>